<evidence type="ECO:0000313" key="4">
    <source>
        <dbReference type="EMBL" id="SDN33298.1"/>
    </source>
</evidence>
<dbReference type="InterPro" id="IPR052019">
    <property type="entry name" value="F420H2_bilvrd_red/Heme_oxyg"/>
</dbReference>
<feature type="region of interest" description="Disordered" evidence="2">
    <location>
        <begin position="1"/>
        <end position="35"/>
    </location>
</feature>
<gene>
    <name evidence="4" type="ORF">SAMN05444921_12483</name>
</gene>
<dbReference type="PANTHER" id="PTHR35176:SF4">
    <property type="entry name" value="PYRIDOXAMINE 5'-PHOSPHATE OXIDASE-RELATED FMN-BINDING"/>
    <property type="match status" value="1"/>
</dbReference>
<name>A0A1H0AI57_9ACTN</name>
<evidence type="ECO:0000259" key="3">
    <source>
        <dbReference type="Pfam" id="PF01243"/>
    </source>
</evidence>
<dbReference type="GO" id="GO:0005829">
    <property type="term" value="C:cytosol"/>
    <property type="evidence" value="ECO:0007669"/>
    <property type="project" value="TreeGrafter"/>
</dbReference>
<evidence type="ECO:0000313" key="5">
    <source>
        <dbReference type="Proteomes" id="UP000199063"/>
    </source>
</evidence>
<dbReference type="RefSeq" id="WP_093660247.1">
    <property type="nucleotide sequence ID" value="NZ_FNHI01000024.1"/>
</dbReference>
<dbReference type="AlphaFoldDB" id="A0A1H0AI57"/>
<dbReference type="SUPFAM" id="SSF50475">
    <property type="entry name" value="FMN-binding split barrel"/>
    <property type="match status" value="1"/>
</dbReference>
<dbReference type="InterPro" id="IPR011576">
    <property type="entry name" value="Pyridox_Oxase_N"/>
</dbReference>
<dbReference type="STRING" id="1196353.SAMN05444921_12483"/>
<feature type="compositionally biased region" description="Basic and acidic residues" evidence="2">
    <location>
        <begin position="13"/>
        <end position="23"/>
    </location>
</feature>
<dbReference type="InterPro" id="IPR012349">
    <property type="entry name" value="Split_barrel_FMN-bd"/>
</dbReference>
<dbReference type="EMBL" id="FNHI01000024">
    <property type="protein sequence ID" value="SDN33298.1"/>
    <property type="molecule type" value="Genomic_DNA"/>
</dbReference>
<dbReference type="Proteomes" id="UP000199063">
    <property type="component" value="Unassembled WGS sequence"/>
</dbReference>
<keyword evidence="5" id="KW-1185">Reference proteome</keyword>
<dbReference type="PANTHER" id="PTHR35176">
    <property type="entry name" value="HEME OXYGENASE HI_0854-RELATED"/>
    <property type="match status" value="1"/>
</dbReference>
<protein>
    <submittedName>
        <fullName evidence="4">Nitroimidazol reductase NimA, pyridoxamine 5'-phosphate oxidase superfamily</fullName>
    </submittedName>
</protein>
<keyword evidence="1" id="KW-0560">Oxidoreductase</keyword>
<organism evidence="4 5">
    <name type="scientific">Streptomyces wuyuanensis</name>
    <dbReference type="NCBI Taxonomy" id="1196353"/>
    <lineage>
        <taxon>Bacteria</taxon>
        <taxon>Bacillati</taxon>
        <taxon>Actinomycetota</taxon>
        <taxon>Actinomycetes</taxon>
        <taxon>Kitasatosporales</taxon>
        <taxon>Streptomycetaceae</taxon>
        <taxon>Streptomyces</taxon>
    </lineage>
</organism>
<feature type="domain" description="Pyridoxamine 5'-phosphate oxidase N-terminal" evidence="3">
    <location>
        <begin position="36"/>
        <end position="137"/>
    </location>
</feature>
<dbReference type="GeneID" id="40833122"/>
<dbReference type="GO" id="GO:0016627">
    <property type="term" value="F:oxidoreductase activity, acting on the CH-CH group of donors"/>
    <property type="evidence" value="ECO:0007669"/>
    <property type="project" value="TreeGrafter"/>
</dbReference>
<proteinExistence type="predicted"/>
<evidence type="ECO:0000256" key="1">
    <source>
        <dbReference type="ARBA" id="ARBA00023002"/>
    </source>
</evidence>
<dbReference type="Pfam" id="PF01243">
    <property type="entry name" value="PNPOx_N"/>
    <property type="match status" value="1"/>
</dbReference>
<sequence>MPAEGTGQTLREAPPEPRTDLDPRYSSPGATPTPWPEAVAQLTESEIFWLSTVRPEGRPHVTPLLAVWLDGSLHFATGGEERKARNLAANPQVVLTTGVNRDEKGRDLVVEGAAVQVVDEDRLARLARAWREKYGPEWHFEVRNEAFWHEGGGRALVFEVAPVTAFGFGRGPESYSQTRWRFTR</sequence>
<reference evidence="5" key="1">
    <citation type="submission" date="2016-10" db="EMBL/GenBank/DDBJ databases">
        <authorList>
            <person name="Varghese N."/>
            <person name="Submissions S."/>
        </authorList>
    </citation>
    <scope>NUCLEOTIDE SEQUENCE [LARGE SCALE GENOMIC DNA]</scope>
    <source>
        <strain evidence="5">CGMCC 4.7042</strain>
    </source>
</reference>
<dbReference type="OrthoDB" id="157302at2"/>
<evidence type="ECO:0000256" key="2">
    <source>
        <dbReference type="SAM" id="MobiDB-lite"/>
    </source>
</evidence>
<dbReference type="Gene3D" id="2.30.110.10">
    <property type="entry name" value="Electron Transport, Fmn-binding Protein, Chain A"/>
    <property type="match status" value="1"/>
</dbReference>
<dbReference type="GO" id="GO:0070967">
    <property type="term" value="F:coenzyme F420 binding"/>
    <property type="evidence" value="ECO:0007669"/>
    <property type="project" value="TreeGrafter"/>
</dbReference>
<accession>A0A1H0AI57</accession>